<evidence type="ECO:0000313" key="3">
    <source>
        <dbReference type="Proteomes" id="UP000246702"/>
    </source>
</evidence>
<gene>
    <name evidence="2" type="ORF">BO94DRAFT_544982</name>
</gene>
<feature type="region of interest" description="Disordered" evidence="1">
    <location>
        <begin position="791"/>
        <end position="811"/>
    </location>
</feature>
<feature type="region of interest" description="Disordered" evidence="1">
    <location>
        <begin position="262"/>
        <end position="291"/>
    </location>
</feature>
<dbReference type="EMBL" id="MSFK01000009">
    <property type="protein sequence ID" value="PWY91624.1"/>
    <property type="molecule type" value="Genomic_DNA"/>
</dbReference>
<proteinExistence type="predicted"/>
<organism evidence="2 3">
    <name type="scientific">Aspergillus sclerotioniger CBS 115572</name>
    <dbReference type="NCBI Taxonomy" id="1450535"/>
    <lineage>
        <taxon>Eukaryota</taxon>
        <taxon>Fungi</taxon>
        <taxon>Dikarya</taxon>
        <taxon>Ascomycota</taxon>
        <taxon>Pezizomycotina</taxon>
        <taxon>Eurotiomycetes</taxon>
        <taxon>Eurotiomycetidae</taxon>
        <taxon>Eurotiales</taxon>
        <taxon>Aspergillaceae</taxon>
        <taxon>Aspergillus</taxon>
        <taxon>Aspergillus subgen. Circumdati</taxon>
    </lineage>
</organism>
<dbReference type="AlphaFoldDB" id="A0A317WZ06"/>
<comment type="caution">
    <text evidence="2">The sequence shown here is derived from an EMBL/GenBank/DDBJ whole genome shotgun (WGS) entry which is preliminary data.</text>
</comment>
<dbReference type="Proteomes" id="UP000246702">
    <property type="component" value="Unassembled WGS sequence"/>
</dbReference>
<dbReference type="GeneID" id="37115351"/>
<evidence type="ECO:0000256" key="1">
    <source>
        <dbReference type="SAM" id="MobiDB-lite"/>
    </source>
</evidence>
<accession>A0A317WZ06</accession>
<protein>
    <submittedName>
        <fullName evidence="2">Uncharacterized protein</fullName>
    </submittedName>
</protein>
<feature type="region of interest" description="Disordered" evidence="1">
    <location>
        <begin position="1"/>
        <end position="31"/>
    </location>
</feature>
<feature type="compositionally biased region" description="Basic and acidic residues" evidence="1">
    <location>
        <begin position="1081"/>
        <end position="1095"/>
    </location>
</feature>
<sequence>MTPATKSKGRKASEDCGRKDKQNSTEEEPDYTFSDIKEAIIGEENLTIQVQARQQIEPSIERTKKFREGELAAATINYMQDIRYFDMVATSQCAVAVREIERRPAVIKEFDNETKQVWDHLKKRSKEFYDTTAIAARNWIKIEKRLGKEKTDRLRTISCKSTFSKDVLSLISQTSASADTRPFDITKAAKIKNVPAALTKGELESINAKLDRNGFIVPKDFVEEIPTKSKKNVPLFKELDLRFVPNPEEAVLNREELRETLSRIKDRKKSSTTPLKPRTRSTGKERSPASPADRCICKDTLERDLYKVLTLSRRKMTASILNTFLESCQGIYEGKPALCRKHLEVILAAALIRTDEDESELLDQFHALVNCGKDYHNLRREQGSWFWFQGAKAPEPQEVEDQRPIFRYKITNPGFDNGLVTVERIVELLGMRPEDRESCMKIREKGFAVIRGLLSHLMEGTEGNTVLQTADTEAKQLLRQDLKVYLVALLLRSTNEYRLFAYPEPARQYTLDAGKASVELDSHPGEVRAGGRDPEAFRLWVVAKTDTNRRWKAGDELFAEERKGFYKTLREKISSKGPSVQLSIDEAKALIEWGSFEQNLSPLTPNAGDIVVVHSLCPQVHEVRLSESLEIPLCFFATDAERECLEGRWGGTLEELQKPNRERTSLTRWSNGHPLEYRISETWGASLLLLPATKIGLAIMGELDWEDTSVSRELGVLFESPIEEAREWMRGRELEASSAFRKTWADFEAVERRCFGEVSAFEMFAKGITRQELEEEAKEVVFVMSTPKRITKKSSRSPEKTSSGRLAETKEELRQLGGVSMTLIVRAHVMEGRDPEDSLSIIDEAPREESLEETARGILEWGNELKRSLRENPAAFLEAFLGSSSPDRGMAALLFSIAVKGPSDDDIEGFFLLNKAKIMREIYGEGWSLNELMAHTTSANGMIYYTGPIRWELYGRFSAQPLSKGDEEGRKSNEQWKGMIQTDNPKIKSILDGMCAEMDFSELICRKDVRRNVAVLLTEYGPPKGRPYTGWGVSSRDISTGKSCRAWKGSTSTSRSAGNLSARENGALGTADKVADKVANCKEKDKGTGREDRATETGSRMNRARRKETGLMVTKLEGIRMTLNDQWGIVSL</sequence>
<feature type="compositionally biased region" description="Basic and acidic residues" evidence="1">
    <location>
        <begin position="11"/>
        <end position="24"/>
    </location>
</feature>
<keyword evidence="3" id="KW-1185">Reference proteome</keyword>
<reference evidence="2 3" key="1">
    <citation type="submission" date="2016-12" db="EMBL/GenBank/DDBJ databases">
        <title>The genomes of Aspergillus section Nigri reveals drivers in fungal speciation.</title>
        <authorList>
            <consortium name="DOE Joint Genome Institute"/>
            <person name="Vesth T.C."/>
            <person name="Nybo J."/>
            <person name="Theobald S."/>
            <person name="Brandl J."/>
            <person name="Frisvad J.C."/>
            <person name="Nielsen K.F."/>
            <person name="Lyhne E.K."/>
            <person name="Kogle M.E."/>
            <person name="Kuo A."/>
            <person name="Riley R."/>
            <person name="Clum A."/>
            <person name="Nolan M."/>
            <person name="Lipzen A."/>
            <person name="Salamov A."/>
            <person name="Henrissat B."/>
            <person name="Wiebenga A."/>
            <person name="De Vries R.P."/>
            <person name="Grigoriev I.V."/>
            <person name="Mortensen U.H."/>
            <person name="Andersen M.R."/>
            <person name="Baker S.E."/>
        </authorList>
    </citation>
    <scope>NUCLEOTIDE SEQUENCE [LARGE SCALE GENOMIC DNA]</scope>
    <source>
        <strain evidence="2 3">CBS 115572</strain>
    </source>
</reference>
<dbReference type="RefSeq" id="XP_025469352.1">
    <property type="nucleotide sequence ID" value="XM_025613208.1"/>
</dbReference>
<name>A0A317WZ06_9EURO</name>
<feature type="region of interest" description="Disordered" evidence="1">
    <location>
        <begin position="1081"/>
        <end position="1104"/>
    </location>
</feature>
<evidence type="ECO:0000313" key="2">
    <source>
        <dbReference type="EMBL" id="PWY91624.1"/>
    </source>
</evidence>